<keyword evidence="2" id="KW-1185">Reference proteome</keyword>
<comment type="caution">
    <text evidence="1">The sequence shown here is derived from an EMBL/GenBank/DDBJ whole genome shotgun (WGS) entry which is preliminary data.</text>
</comment>
<sequence>MTATTDRAASMKSLEPHQQITYTNVLLSAPHRAHLTFDTQNMAGINITPQAVLPGLEIFGYETIRLQGIELFVEAINNRHQYAIRTLSENMWLKSRGYLLYTISMGDEATIQ</sequence>
<accession>A0A437A129</accession>
<evidence type="ECO:0000313" key="2">
    <source>
        <dbReference type="Proteomes" id="UP000283090"/>
    </source>
</evidence>
<dbReference type="AlphaFoldDB" id="A0A437A129"/>
<dbReference type="OrthoDB" id="539213at2759"/>
<evidence type="ECO:0000313" key="1">
    <source>
        <dbReference type="EMBL" id="RVD84722.1"/>
    </source>
</evidence>
<reference evidence="1 2" key="1">
    <citation type="submission" date="2019-01" db="EMBL/GenBank/DDBJ databases">
        <title>Intercellular communication is required for trap formation in the nematode-trapping fungus Duddingtonia flagrans.</title>
        <authorList>
            <person name="Youssar L."/>
            <person name="Wernet V."/>
            <person name="Hensel N."/>
            <person name="Hildebrandt H.-G."/>
            <person name="Fischer R."/>
        </authorList>
    </citation>
    <scope>NUCLEOTIDE SEQUENCE [LARGE SCALE GENOMIC DNA]</scope>
    <source>
        <strain evidence="1 2">CBS H-5679</strain>
    </source>
</reference>
<dbReference type="VEuPathDB" id="FungiDB:DFL_006450"/>
<dbReference type="EMBL" id="SAEB01000007">
    <property type="protein sequence ID" value="RVD84722.1"/>
    <property type="molecule type" value="Genomic_DNA"/>
</dbReference>
<proteinExistence type="predicted"/>
<dbReference type="GeneID" id="93588761"/>
<organism evidence="1 2">
    <name type="scientific">Arthrobotrys flagrans</name>
    <name type="common">Nematode-trapping fungus</name>
    <name type="synonym">Trichothecium flagrans</name>
    <dbReference type="NCBI Taxonomy" id="97331"/>
    <lineage>
        <taxon>Eukaryota</taxon>
        <taxon>Fungi</taxon>
        <taxon>Dikarya</taxon>
        <taxon>Ascomycota</taxon>
        <taxon>Pezizomycotina</taxon>
        <taxon>Orbiliomycetes</taxon>
        <taxon>Orbiliales</taxon>
        <taxon>Orbiliaceae</taxon>
        <taxon>Arthrobotrys</taxon>
    </lineage>
</organism>
<gene>
    <name evidence="1" type="ORF">DFL_006450</name>
</gene>
<protein>
    <submittedName>
        <fullName evidence="1">Uncharacterized protein</fullName>
    </submittedName>
</protein>
<dbReference type="RefSeq" id="XP_067490266.1">
    <property type="nucleotide sequence ID" value="XM_067635881.1"/>
</dbReference>
<dbReference type="Proteomes" id="UP000283090">
    <property type="component" value="Unassembled WGS sequence"/>
</dbReference>
<name>A0A437A129_ARTFL</name>